<organism evidence="2">
    <name type="scientific">Panicum hallii</name>
    <dbReference type="NCBI Taxonomy" id="206008"/>
    <lineage>
        <taxon>Eukaryota</taxon>
        <taxon>Viridiplantae</taxon>
        <taxon>Streptophyta</taxon>
        <taxon>Embryophyta</taxon>
        <taxon>Tracheophyta</taxon>
        <taxon>Spermatophyta</taxon>
        <taxon>Magnoliopsida</taxon>
        <taxon>Liliopsida</taxon>
        <taxon>Poales</taxon>
        <taxon>Poaceae</taxon>
        <taxon>PACMAD clade</taxon>
        <taxon>Panicoideae</taxon>
        <taxon>Panicodae</taxon>
        <taxon>Paniceae</taxon>
        <taxon>Panicinae</taxon>
        <taxon>Panicum</taxon>
        <taxon>Panicum sect. Panicum</taxon>
    </lineage>
</organism>
<feature type="region of interest" description="Disordered" evidence="1">
    <location>
        <begin position="731"/>
        <end position="761"/>
    </location>
</feature>
<feature type="region of interest" description="Disordered" evidence="1">
    <location>
        <begin position="23"/>
        <end position="42"/>
    </location>
</feature>
<protein>
    <submittedName>
        <fullName evidence="2">Uncharacterized protein</fullName>
    </submittedName>
</protein>
<evidence type="ECO:0000313" key="2">
    <source>
        <dbReference type="EMBL" id="PVH36871.1"/>
    </source>
</evidence>
<dbReference type="Gramene" id="PVH36871">
    <property type="protein sequence ID" value="PVH36871"/>
    <property type="gene ID" value="PAHAL_6G185800"/>
</dbReference>
<name>A0A2T8IGS3_9POAL</name>
<reference evidence="2" key="1">
    <citation type="submission" date="2018-04" db="EMBL/GenBank/DDBJ databases">
        <title>WGS assembly of Panicum hallii.</title>
        <authorList>
            <person name="Lovell J."/>
            <person name="Jenkins J."/>
            <person name="Lowry D."/>
            <person name="Mamidi S."/>
            <person name="Sreedasyam A."/>
            <person name="Weng X."/>
            <person name="Barry K."/>
            <person name="Bonette J."/>
            <person name="Campitelli B."/>
            <person name="Daum C."/>
            <person name="Gordon S."/>
            <person name="Gould B."/>
            <person name="Lipzen A."/>
            <person name="Macqueen A."/>
            <person name="Palacio-Mejia J."/>
            <person name="Plott C."/>
            <person name="Shakirov E."/>
            <person name="Shu S."/>
            <person name="Yoshinaga Y."/>
            <person name="Zane M."/>
            <person name="Rokhsar D."/>
            <person name="Grimwood J."/>
            <person name="Schmutz J."/>
            <person name="Juenger T."/>
        </authorList>
    </citation>
    <scope>NUCLEOTIDE SEQUENCE [LARGE SCALE GENOMIC DNA]</scope>
    <source>
        <strain evidence="2">FIL2</strain>
    </source>
</reference>
<evidence type="ECO:0000256" key="1">
    <source>
        <dbReference type="SAM" id="MobiDB-lite"/>
    </source>
</evidence>
<feature type="region of interest" description="Disordered" evidence="1">
    <location>
        <begin position="362"/>
        <end position="388"/>
    </location>
</feature>
<sequence>MCGRLQVDAPATRSVAPRPLMLPAAASTPAPPPHPSGSKEPLTPALQLAVTEELIRRFGMAQEKRELLDAELSLIKFLLDRMPALEAAVGACSEHPTARPSLRWGFMVRALLEIAKEVISRLTSLVKWPQLEIAKEVISRLTSLVKCNPEDRIPGLKAASGVSGGATPLLSKVAPSGRVPAKARRAVATNLSPVATLRPGGQVATPAAAHATVGRQVVTRHSDEGDAHGTSGVHNKMSEANLLEDRILGLEAEVAWEVCGGGATLSLSKVAFSDHARLQAKARQLLPRSYHRRCPTYFALGCLHRWCIHRLTRLLLEDRIPGLEAEVAWEVCGGGATLSLSKVAASAAYVTVDQQVVTRHSSEGDAHATSSVHNKMSEANVSHEHRTGKETLAPTLRLEIAKKDRILGLEYRIPGLEAEVAWEVCGGGATLSLSKVASSDHASLQAKARRVIAAILSPPVPTLFRLGLSAPLVHPPSHQVAAPAAYVTIVQQVITRYLGEEDAYATSGIHNKMPKAYGTWVRENCQGKMNLCPSPHLLQAKNPLALALLLKIAKEVINSLTMAQEKRMLSTNEHSLIKFLEDRIPGLEAEVALEVSGGEETLFPSKVAFSGHACLQAKVRSIISGILSWPVTTLFHPGLSTLLVHPLSHQVAAPAAYVTVDQHVVTGFSGEEDGYATSGVHNKMPDASVSHDHGRGQEFSSEHEFFSEKCNSGCNLGIVTEKSSTTIALEIAPPPSDGDSTAESSGVSNRWGTAPEAKDFDDLGFLDDLGLYRDSKQ</sequence>
<feature type="compositionally biased region" description="Polar residues" evidence="1">
    <location>
        <begin position="738"/>
        <end position="751"/>
    </location>
</feature>
<accession>A0A2T8IGS3</accession>
<dbReference type="AlphaFoldDB" id="A0A2T8IGS3"/>
<dbReference type="EMBL" id="CM008051">
    <property type="protein sequence ID" value="PVH36871.1"/>
    <property type="molecule type" value="Genomic_DNA"/>
</dbReference>
<proteinExistence type="predicted"/>
<feature type="compositionally biased region" description="Polar residues" evidence="1">
    <location>
        <begin position="368"/>
        <end position="380"/>
    </location>
</feature>
<dbReference type="Proteomes" id="UP000243499">
    <property type="component" value="Chromosome 6"/>
</dbReference>
<gene>
    <name evidence="2" type="ORF">PAHAL_6G185800</name>
</gene>